<dbReference type="SUPFAM" id="SSF53335">
    <property type="entry name" value="S-adenosyl-L-methionine-dependent methyltransferases"/>
    <property type="match status" value="1"/>
</dbReference>
<dbReference type="PANTHER" id="PTHR14614">
    <property type="entry name" value="HEPATOCELLULAR CARCINOMA-ASSOCIATED ANTIGEN"/>
    <property type="match status" value="1"/>
</dbReference>
<dbReference type="GeneID" id="87898096"/>
<organism evidence="1 2">
    <name type="scientific">Podospora bellae-mahoneyi</name>
    <dbReference type="NCBI Taxonomy" id="2093777"/>
    <lineage>
        <taxon>Eukaryota</taxon>
        <taxon>Fungi</taxon>
        <taxon>Dikarya</taxon>
        <taxon>Ascomycota</taxon>
        <taxon>Pezizomycotina</taxon>
        <taxon>Sordariomycetes</taxon>
        <taxon>Sordariomycetidae</taxon>
        <taxon>Sordariales</taxon>
        <taxon>Podosporaceae</taxon>
        <taxon>Podospora</taxon>
    </lineage>
</organism>
<accession>A0ABR0FIV7</accession>
<dbReference type="EMBL" id="JAFFGZ010000006">
    <property type="protein sequence ID" value="KAK4643247.1"/>
    <property type="molecule type" value="Genomic_DNA"/>
</dbReference>
<comment type="caution">
    <text evidence="1">The sequence shown here is derived from an EMBL/GenBank/DDBJ whole genome shotgun (WGS) entry which is preliminary data.</text>
</comment>
<dbReference type="Proteomes" id="UP001322138">
    <property type="component" value="Unassembled WGS sequence"/>
</dbReference>
<name>A0ABR0FIV7_9PEZI</name>
<dbReference type="Gene3D" id="3.40.50.150">
    <property type="entry name" value="Vaccinia Virus protein VP39"/>
    <property type="match status" value="1"/>
</dbReference>
<dbReference type="InterPro" id="IPR029063">
    <property type="entry name" value="SAM-dependent_MTases_sf"/>
</dbReference>
<sequence>MHYIKLLRPPVVEFVGSERCLRLVLAVTTDLGDSFFSPKDPVELLVVGAYTTTKDGKEQLVPVILTQRNMPKWKAGMRVLKLDLPLPPHPIKTIQIRPADRQLTALGTTDIYPPTGQGLILAAFSDVSLDRNTAVPPVCFRSLRLPTADNQTLQVEEDMGDSIARHIWDSGIATVSLLADMFLSTSPKGNPMPALKQLLQQDRDRPLNILEVGCGIGTLGIGVARLLALKKAPRQTTTRILMTDLPEAEERARANIARQAEALSQAPAPSLDFESLDWIDGQNGVFGAQVQDNTWDLIVVSDCTYNTDTLSPLVQTLSALHGHSGEQSVRPKVFLSTKSRHSSEREFWDLMAADGWSIEEEATLPLPHIDGGGNPVELYLFEKK</sequence>
<dbReference type="RefSeq" id="XP_062732223.1">
    <property type="nucleotide sequence ID" value="XM_062878614.1"/>
</dbReference>
<protein>
    <submittedName>
        <fullName evidence="1">Uncharacterized protein</fullName>
    </submittedName>
</protein>
<evidence type="ECO:0000313" key="2">
    <source>
        <dbReference type="Proteomes" id="UP001322138"/>
    </source>
</evidence>
<proteinExistence type="predicted"/>
<keyword evidence="2" id="KW-1185">Reference proteome</keyword>
<evidence type="ECO:0000313" key="1">
    <source>
        <dbReference type="EMBL" id="KAK4643247.1"/>
    </source>
</evidence>
<dbReference type="InterPro" id="IPR019410">
    <property type="entry name" value="Methyltransf_16"/>
</dbReference>
<dbReference type="PANTHER" id="PTHR14614:SF132">
    <property type="entry name" value="PROTEIN-LYSINE METHYLTRANSFERASE C42C1.13"/>
    <property type="match status" value="1"/>
</dbReference>
<reference evidence="1 2" key="1">
    <citation type="journal article" date="2023" name="bioRxiv">
        <title>High-quality genome assemblies of four members of thePodospora anserinaspecies complex.</title>
        <authorList>
            <person name="Ament-Velasquez S.L."/>
            <person name="Vogan A.A."/>
            <person name="Wallerman O."/>
            <person name="Hartmann F."/>
            <person name="Gautier V."/>
            <person name="Silar P."/>
            <person name="Giraud T."/>
            <person name="Johannesson H."/>
        </authorList>
    </citation>
    <scope>NUCLEOTIDE SEQUENCE [LARGE SCALE GENOMIC DNA]</scope>
    <source>
        <strain evidence="1 2">CBS 112042</strain>
    </source>
</reference>
<gene>
    <name evidence="1" type="ORF">QC761_403330</name>
</gene>
<dbReference type="Pfam" id="PF10294">
    <property type="entry name" value="Methyltransf_16"/>
    <property type="match status" value="1"/>
</dbReference>